<evidence type="ECO:0000313" key="2">
    <source>
        <dbReference type="EMBL" id="KAK4461871.1"/>
    </source>
</evidence>
<dbReference type="PRINTS" id="PR01217">
    <property type="entry name" value="PRICHEXTENSN"/>
</dbReference>
<accession>A0AAV9HSA6</accession>
<dbReference type="EMBL" id="MU864982">
    <property type="protein sequence ID" value="KAK4461871.1"/>
    <property type="molecule type" value="Genomic_DNA"/>
</dbReference>
<organism evidence="2 3">
    <name type="scientific">Cladorrhinum samala</name>
    <dbReference type="NCBI Taxonomy" id="585594"/>
    <lineage>
        <taxon>Eukaryota</taxon>
        <taxon>Fungi</taxon>
        <taxon>Dikarya</taxon>
        <taxon>Ascomycota</taxon>
        <taxon>Pezizomycotina</taxon>
        <taxon>Sordariomycetes</taxon>
        <taxon>Sordariomycetidae</taxon>
        <taxon>Sordariales</taxon>
        <taxon>Podosporaceae</taxon>
        <taxon>Cladorrhinum</taxon>
    </lineage>
</organism>
<feature type="compositionally biased region" description="Polar residues" evidence="1">
    <location>
        <begin position="50"/>
        <end position="66"/>
    </location>
</feature>
<feature type="region of interest" description="Disordered" evidence="1">
    <location>
        <begin position="97"/>
        <end position="207"/>
    </location>
</feature>
<evidence type="ECO:0000256" key="1">
    <source>
        <dbReference type="SAM" id="MobiDB-lite"/>
    </source>
</evidence>
<comment type="caution">
    <text evidence="2">The sequence shown here is derived from an EMBL/GenBank/DDBJ whole genome shotgun (WGS) entry which is preliminary data.</text>
</comment>
<sequence>MNQPEFSNRSQQQSLSAFQAFFQLLSTIVYFTPTTSATLANFRFLPSPPTRHTQPQHSLPTRNTPGSHTARLSFFLFFGKYPSHRYFINNVDYRVTGGPFRSCRRPRPRPGSTSPPRRVLSPRRAAPRPRQSPQPPQPRPRQHRRQAQRAADAPDAAAERREPTAPPRDPAPPPPPNHPDSSPPTSRRPEGIVDRSDEELDIAKEEG</sequence>
<reference evidence="2" key="1">
    <citation type="journal article" date="2023" name="Mol. Phylogenet. Evol.">
        <title>Genome-scale phylogeny and comparative genomics of the fungal order Sordariales.</title>
        <authorList>
            <person name="Hensen N."/>
            <person name="Bonometti L."/>
            <person name="Westerberg I."/>
            <person name="Brannstrom I.O."/>
            <person name="Guillou S."/>
            <person name="Cros-Aarteil S."/>
            <person name="Calhoun S."/>
            <person name="Haridas S."/>
            <person name="Kuo A."/>
            <person name="Mondo S."/>
            <person name="Pangilinan J."/>
            <person name="Riley R."/>
            <person name="LaButti K."/>
            <person name="Andreopoulos B."/>
            <person name="Lipzen A."/>
            <person name="Chen C."/>
            <person name="Yan M."/>
            <person name="Daum C."/>
            <person name="Ng V."/>
            <person name="Clum A."/>
            <person name="Steindorff A."/>
            <person name="Ohm R.A."/>
            <person name="Martin F."/>
            <person name="Silar P."/>
            <person name="Natvig D.O."/>
            <person name="Lalanne C."/>
            <person name="Gautier V."/>
            <person name="Ament-Velasquez S.L."/>
            <person name="Kruys A."/>
            <person name="Hutchinson M.I."/>
            <person name="Powell A.J."/>
            <person name="Barry K."/>
            <person name="Miller A.N."/>
            <person name="Grigoriev I.V."/>
            <person name="Debuchy R."/>
            <person name="Gladieux P."/>
            <person name="Hiltunen Thoren M."/>
            <person name="Johannesson H."/>
        </authorList>
    </citation>
    <scope>NUCLEOTIDE SEQUENCE</scope>
    <source>
        <strain evidence="2">PSN324</strain>
    </source>
</reference>
<evidence type="ECO:0000313" key="3">
    <source>
        <dbReference type="Proteomes" id="UP001321749"/>
    </source>
</evidence>
<feature type="compositionally biased region" description="Low complexity" evidence="1">
    <location>
        <begin position="110"/>
        <end position="129"/>
    </location>
</feature>
<keyword evidence="3" id="KW-1185">Reference proteome</keyword>
<reference evidence="2" key="2">
    <citation type="submission" date="2023-06" db="EMBL/GenBank/DDBJ databases">
        <authorList>
            <consortium name="Lawrence Berkeley National Laboratory"/>
            <person name="Mondo S.J."/>
            <person name="Hensen N."/>
            <person name="Bonometti L."/>
            <person name="Westerberg I."/>
            <person name="Brannstrom I.O."/>
            <person name="Guillou S."/>
            <person name="Cros-Aarteil S."/>
            <person name="Calhoun S."/>
            <person name="Haridas S."/>
            <person name="Kuo A."/>
            <person name="Pangilinan J."/>
            <person name="Riley R."/>
            <person name="Labutti K."/>
            <person name="Andreopoulos B."/>
            <person name="Lipzen A."/>
            <person name="Chen C."/>
            <person name="Yanf M."/>
            <person name="Daum C."/>
            <person name="Ng V."/>
            <person name="Clum A."/>
            <person name="Steindorff A."/>
            <person name="Ohm R."/>
            <person name="Martin F."/>
            <person name="Silar P."/>
            <person name="Natvig D."/>
            <person name="Lalanne C."/>
            <person name="Gautier V."/>
            <person name="Ament-Velasquez S.L."/>
            <person name="Kruys A."/>
            <person name="Hutchinson M.I."/>
            <person name="Powell A.J."/>
            <person name="Barry K."/>
            <person name="Miller A.N."/>
            <person name="Grigoriev I.V."/>
            <person name="Debuchy R."/>
            <person name="Gladieux P."/>
            <person name="Thoren M.H."/>
            <person name="Johannesson H."/>
        </authorList>
    </citation>
    <scope>NUCLEOTIDE SEQUENCE</scope>
    <source>
        <strain evidence="2">PSN324</strain>
    </source>
</reference>
<dbReference type="Proteomes" id="UP001321749">
    <property type="component" value="Unassembled WGS sequence"/>
</dbReference>
<proteinExistence type="predicted"/>
<name>A0AAV9HSA6_9PEZI</name>
<gene>
    <name evidence="2" type="ORF">QBC42DRAFT_328748</name>
</gene>
<feature type="compositionally biased region" description="Pro residues" evidence="1">
    <location>
        <begin position="164"/>
        <end position="182"/>
    </location>
</feature>
<feature type="compositionally biased region" description="Basic and acidic residues" evidence="1">
    <location>
        <begin position="187"/>
        <end position="207"/>
    </location>
</feature>
<feature type="compositionally biased region" description="Pro residues" evidence="1">
    <location>
        <begin position="130"/>
        <end position="139"/>
    </location>
</feature>
<protein>
    <submittedName>
        <fullName evidence="2">Uncharacterized protein</fullName>
    </submittedName>
</protein>
<feature type="region of interest" description="Disordered" evidence="1">
    <location>
        <begin position="46"/>
        <end position="66"/>
    </location>
</feature>
<dbReference type="AlphaFoldDB" id="A0AAV9HSA6"/>